<gene>
    <name evidence="2" type="ORF">J2S05_000981</name>
</gene>
<evidence type="ECO:0000313" key="2">
    <source>
        <dbReference type="EMBL" id="MDQ0206207.1"/>
    </source>
</evidence>
<feature type="compositionally biased region" description="Basic residues" evidence="1">
    <location>
        <begin position="39"/>
        <end position="48"/>
    </location>
</feature>
<dbReference type="RefSeq" id="WP_306980429.1">
    <property type="nucleotide sequence ID" value="NZ_JAUSUA010000001.1"/>
</dbReference>
<accession>A0ABT9YEE8</accession>
<organism evidence="2 3">
    <name type="scientific">Alkalicoccobacillus murimartini</name>
    <dbReference type="NCBI Taxonomy" id="171685"/>
    <lineage>
        <taxon>Bacteria</taxon>
        <taxon>Bacillati</taxon>
        <taxon>Bacillota</taxon>
        <taxon>Bacilli</taxon>
        <taxon>Bacillales</taxon>
        <taxon>Bacillaceae</taxon>
        <taxon>Alkalicoccobacillus</taxon>
    </lineage>
</organism>
<comment type="caution">
    <text evidence="2">The sequence shown here is derived from an EMBL/GenBank/DDBJ whole genome shotgun (WGS) entry which is preliminary data.</text>
</comment>
<proteinExistence type="predicted"/>
<name>A0ABT9YEE8_9BACI</name>
<dbReference type="Proteomes" id="UP001225034">
    <property type="component" value="Unassembled WGS sequence"/>
</dbReference>
<evidence type="ECO:0000313" key="3">
    <source>
        <dbReference type="Proteomes" id="UP001225034"/>
    </source>
</evidence>
<protein>
    <submittedName>
        <fullName evidence="2">Uncharacterized protein</fullName>
    </submittedName>
</protein>
<reference evidence="2 3" key="1">
    <citation type="submission" date="2023-07" db="EMBL/GenBank/DDBJ databases">
        <title>Genomic Encyclopedia of Type Strains, Phase IV (KMG-IV): sequencing the most valuable type-strain genomes for metagenomic binning, comparative biology and taxonomic classification.</title>
        <authorList>
            <person name="Goeker M."/>
        </authorList>
    </citation>
    <scope>NUCLEOTIDE SEQUENCE [LARGE SCALE GENOMIC DNA]</scope>
    <source>
        <strain evidence="2 3">DSM 19154</strain>
    </source>
</reference>
<evidence type="ECO:0000256" key="1">
    <source>
        <dbReference type="SAM" id="MobiDB-lite"/>
    </source>
</evidence>
<sequence length="48" mass="5369">MNYHKTVGYAVILQSLGVITKAEKQAMISNDHKQTNPHVKPKTPHNLS</sequence>
<feature type="region of interest" description="Disordered" evidence="1">
    <location>
        <begin position="27"/>
        <end position="48"/>
    </location>
</feature>
<dbReference type="EMBL" id="JAUSUA010000001">
    <property type="protein sequence ID" value="MDQ0206207.1"/>
    <property type="molecule type" value="Genomic_DNA"/>
</dbReference>
<keyword evidence="3" id="KW-1185">Reference proteome</keyword>